<dbReference type="EMBL" id="JAMFTS010000004">
    <property type="protein sequence ID" value="KAJ4761658.1"/>
    <property type="molecule type" value="Genomic_DNA"/>
</dbReference>
<organism evidence="2 3">
    <name type="scientific">Rhynchospora pubera</name>
    <dbReference type="NCBI Taxonomy" id="906938"/>
    <lineage>
        <taxon>Eukaryota</taxon>
        <taxon>Viridiplantae</taxon>
        <taxon>Streptophyta</taxon>
        <taxon>Embryophyta</taxon>
        <taxon>Tracheophyta</taxon>
        <taxon>Spermatophyta</taxon>
        <taxon>Magnoliopsida</taxon>
        <taxon>Liliopsida</taxon>
        <taxon>Poales</taxon>
        <taxon>Cyperaceae</taxon>
        <taxon>Cyperoideae</taxon>
        <taxon>Rhynchosporeae</taxon>
        <taxon>Rhynchospora</taxon>
    </lineage>
</organism>
<evidence type="ECO:0000313" key="2">
    <source>
        <dbReference type="EMBL" id="KAJ4761658.1"/>
    </source>
</evidence>
<feature type="coiled-coil region" evidence="1">
    <location>
        <begin position="85"/>
        <end position="137"/>
    </location>
</feature>
<dbReference type="PANTHER" id="PTHR31580">
    <property type="entry name" value="FILAMENT-LIKE PLANT PROTEIN 4"/>
    <property type="match status" value="1"/>
</dbReference>
<dbReference type="Proteomes" id="UP001140206">
    <property type="component" value="Chromosome 4"/>
</dbReference>
<evidence type="ECO:0000256" key="1">
    <source>
        <dbReference type="SAM" id="Coils"/>
    </source>
</evidence>
<sequence>MAGVTNVEKGNKFDTNHYKLDPVLCKIEIDNKSGKQKIDFSSVEMKLMEDFLEMERLVIIEELERGKAQLALGNENLDTKQKLFQKNFDKEKRLSEENREKMEKDLKFELEVANLKIVKLQNELSNLEIRINKEKAVSVEVEAKYREMKASIAKINGETKVIQEKELAVTAVKLLDCQKTIASLKEQLKYLANFEELGQETRPLNHANIDDKCDKLIQSSNTT</sequence>
<keyword evidence="3" id="KW-1185">Reference proteome</keyword>
<reference evidence="2" key="1">
    <citation type="submission" date="2022-08" db="EMBL/GenBank/DDBJ databases">
        <authorList>
            <person name="Marques A."/>
        </authorList>
    </citation>
    <scope>NUCLEOTIDE SEQUENCE</scope>
    <source>
        <strain evidence="2">RhyPub2mFocal</strain>
        <tissue evidence="2">Leaves</tissue>
    </source>
</reference>
<keyword evidence="1" id="KW-0175">Coiled coil</keyword>
<proteinExistence type="predicted"/>
<dbReference type="PANTHER" id="PTHR31580:SF49">
    <property type="entry name" value="FILAMENT-LIKE PLANT PROTEIN 3"/>
    <property type="match status" value="1"/>
</dbReference>
<accession>A0AAV8D430</accession>
<dbReference type="AlphaFoldDB" id="A0AAV8D430"/>
<evidence type="ECO:0000313" key="3">
    <source>
        <dbReference type="Proteomes" id="UP001140206"/>
    </source>
</evidence>
<gene>
    <name evidence="2" type="ORF">LUZ62_072033</name>
</gene>
<name>A0AAV8D430_9POAL</name>
<protein>
    <submittedName>
        <fullName evidence="2">Filament-like plant protein</fullName>
    </submittedName>
</protein>
<comment type="caution">
    <text evidence="2">The sequence shown here is derived from an EMBL/GenBank/DDBJ whole genome shotgun (WGS) entry which is preliminary data.</text>
</comment>